<dbReference type="RefSeq" id="WP_303491691.1">
    <property type="nucleotide sequence ID" value="NZ_JAUOPB010000003.1"/>
</dbReference>
<evidence type="ECO:0000256" key="5">
    <source>
        <dbReference type="ARBA" id="ARBA00023002"/>
    </source>
</evidence>
<dbReference type="SUPFAM" id="SSF55347">
    <property type="entry name" value="Glyceraldehyde-3-phosphate dehydrogenase-like, C-terminal domain"/>
    <property type="match status" value="1"/>
</dbReference>
<evidence type="ECO:0000256" key="7">
    <source>
        <dbReference type="HAMAP-Rule" id="MF_00966"/>
    </source>
</evidence>
<sequence>MNTDMLIVGGDGDLALRKLYPSLYYLELNNCMPENTRIIGMARTGQTREEFLVKVKEWLKANVAAELFSEEKWESYSQKIFFAQGDATNAESLGKVREEFLGEGNQLVVYLAIPPLIFGKVCNALEGCGLAKETTRLVVEKPLGDSRESFIAINDELARTFPEKQLFRIDHYLGKETVQNLIALRFANDIFEPLWNSRYVDSIQITVSEEVGVGNRWSFYDQTGATRDMVQNHLLQVLCLTCMEPPAVLDADSVRAEKLKVLNSLKMIEGEEVLKDTVRGQYERGMVGGKEVPGYLEEESDKYEIDPNSQTETFVAIKAEIQNWRWSGVPIYLRTGKRLRGRHSEIVVHFKQSKHKIFQENHENHASNRLIIRLQPDEGIRLRVMNKVAGLEPGIPLESGCLNLWFSDKKEIKTHDAYSRLLFDVLRNDQTLFVSAAEVEAAWKWVDTIFAGWKSTGMKAEGYPAGSIGPVAANELLSRDGREWHEIEPRD</sequence>
<dbReference type="EC" id="1.1.1.49" evidence="7"/>
<feature type="active site" description="Proton acceptor" evidence="7">
    <location>
        <position position="233"/>
    </location>
</feature>
<dbReference type="GO" id="GO:0006006">
    <property type="term" value="P:glucose metabolic process"/>
    <property type="evidence" value="ECO:0007669"/>
    <property type="project" value="UniProtKB-KW"/>
</dbReference>
<comment type="catalytic activity">
    <reaction evidence="7">
        <text>D-glucose 6-phosphate + NADP(+) = 6-phospho-D-glucono-1,5-lactone + NADPH + H(+)</text>
        <dbReference type="Rhea" id="RHEA:15841"/>
        <dbReference type="ChEBI" id="CHEBI:15378"/>
        <dbReference type="ChEBI" id="CHEBI:57783"/>
        <dbReference type="ChEBI" id="CHEBI:57955"/>
        <dbReference type="ChEBI" id="CHEBI:58349"/>
        <dbReference type="ChEBI" id="CHEBI:61548"/>
        <dbReference type="EC" id="1.1.1.49"/>
    </reaction>
</comment>
<evidence type="ECO:0000256" key="6">
    <source>
        <dbReference type="ARBA" id="ARBA00023277"/>
    </source>
</evidence>
<dbReference type="InterPro" id="IPR001282">
    <property type="entry name" value="G6P_DH"/>
</dbReference>
<dbReference type="SUPFAM" id="SSF51735">
    <property type="entry name" value="NAD(P)-binding Rossmann-fold domains"/>
    <property type="match status" value="1"/>
</dbReference>
<comment type="similarity">
    <text evidence="2 7">Belongs to the glucose-6-phosphate dehydrogenase family.</text>
</comment>
<evidence type="ECO:0000256" key="4">
    <source>
        <dbReference type="ARBA" id="ARBA00022857"/>
    </source>
</evidence>
<dbReference type="InterPro" id="IPR036291">
    <property type="entry name" value="NAD(P)-bd_dom_sf"/>
</dbReference>
<dbReference type="Proteomes" id="UP001169760">
    <property type="component" value="Unassembled WGS sequence"/>
</dbReference>
<comment type="function">
    <text evidence="7">Catalyzes the oxidation of glucose 6-phosphate to 6-phosphogluconolactone.</text>
</comment>
<keyword evidence="4 7" id="KW-0521">NADP</keyword>
<dbReference type="Pfam" id="PF00479">
    <property type="entry name" value="G6PD_N"/>
    <property type="match status" value="1"/>
</dbReference>
<feature type="binding site" evidence="7">
    <location>
        <position position="43"/>
    </location>
    <ligand>
        <name>NADP(+)</name>
        <dbReference type="ChEBI" id="CHEBI:58349"/>
    </ligand>
</feature>
<dbReference type="GO" id="GO:0005829">
    <property type="term" value="C:cytosol"/>
    <property type="evidence" value="ECO:0007669"/>
    <property type="project" value="TreeGrafter"/>
</dbReference>
<gene>
    <name evidence="7 10" type="primary">zwf</name>
    <name evidence="10" type="ORF">Q4521_05670</name>
</gene>
<dbReference type="InterPro" id="IPR019796">
    <property type="entry name" value="G6P_DH_AS"/>
</dbReference>
<dbReference type="InterPro" id="IPR022674">
    <property type="entry name" value="G6P_DH_NAD-bd"/>
</dbReference>
<feature type="domain" description="Glucose-6-phosphate dehydrogenase NAD-binding" evidence="8">
    <location>
        <begin position="7"/>
        <end position="180"/>
    </location>
</feature>
<dbReference type="Pfam" id="PF02781">
    <property type="entry name" value="G6PD_C"/>
    <property type="match status" value="1"/>
</dbReference>
<feature type="binding site" evidence="7">
    <location>
        <position position="337"/>
    </location>
    <ligand>
        <name>substrate</name>
    </ligand>
</feature>
<dbReference type="PRINTS" id="PR00079">
    <property type="entry name" value="G6PDHDRGNASE"/>
</dbReference>
<dbReference type="PIRSF" id="PIRSF000110">
    <property type="entry name" value="G6PD"/>
    <property type="match status" value="1"/>
</dbReference>
<evidence type="ECO:0000313" key="11">
    <source>
        <dbReference type="Proteomes" id="UP001169760"/>
    </source>
</evidence>
<dbReference type="GO" id="GO:0050661">
    <property type="term" value="F:NADP binding"/>
    <property type="evidence" value="ECO:0007669"/>
    <property type="project" value="UniProtKB-UniRule"/>
</dbReference>
<feature type="binding site" evidence="7">
    <location>
        <position position="228"/>
    </location>
    <ligand>
        <name>substrate</name>
    </ligand>
</feature>
<dbReference type="GO" id="GO:0009051">
    <property type="term" value="P:pentose-phosphate shunt, oxidative branch"/>
    <property type="evidence" value="ECO:0007669"/>
    <property type="project" value="TreeGrafter"/>
</dbReference>
<organism evidence="10 11">
    <name type="scientific">Saccharophagus degradans</name>
    <dbReference type="NCBI Taxonomy" id="86304"/>
    <lineage>
        <taxon>Bacteria</taxon>
        <taxon>Pseudomonadati</taxon>
        <taxon>Pseudomonadota</taxon>
        <taxon>Gammaproteobacteria</taxon>
        <taxon>Cellvibrionales</taxon>
        <taxon>Cellvibrionaceae</taxon>
        <taxon>Saccharophagus</taxon>
    </lineage>
</organism>
<dbReference type="EMBL" id="JAUOPB010000003">
    <property type="protein sequence ID" value="MDO6421953.1"/>
    <property type="molecule type" value="Genomic_DNA"/>
</dbReference>
<name>A0AAW7X2T1_9GAMM</name>
<dbReference type="HAMAP" id="MF_00966">
    <property type="entry name" value="G6PD"/>
    <property type="match status" value="1"/>
</dbReference>
<keyword evidence="6 7" id="KW-0119">Carbohydrate metabolism</keyword>
<keyword evidence="5 7" id="KW-0560">Oxidoreductase</keyword>
<dbReference type="NCBIfam" id="TIGR00871">
    <property type="entry name" value="zwf"/>
    <property type="match status" value="1"/>
</dbReference>
<comment type="caution">
    <text evidence="10">The sequence shown here is derived from an EMBL/GenBank/DDBJ whole genome shotgun (WGS) entry which is preliminary data.</text>
</comment>
<feature type="binding site" evidence="7">
    <location>
        <position position="209"/>
    </location>
    <ligand>
        <name>substrate</name>
    </ligand>
</feature>
<evidence type="ECO:0000256" key="3">
    <source>
        <dbReference type="ARBA" id="ARBA00022526"/>
    </source>
</evidence>
<reference evidence="10" key="1">
    <citation type="submission" date="2023-07" db="EMBL/GenBank/DDBJ databases">
        <title>Genome content predicts the carbon catabolic preferences of heterotrophic bacteria.</title>
        <authorList>
            <person name="Gralka M."/>
        </authorList>
    </citation>
    <scope>NUCLEOTIDE SEQUENCE</scope>
    <source>
        <strain evidence="10">I3M17_2</strain>
    </source>
</reference>
<feature type="domain" description="Glucose-6-phosphate dehydrogenase C-terminal" evidence="9">
    <location>
        <begin position="183"/>
        <end position="485"/>
    </location>
</feature>
<evidence type="ECO:0000259" key="8">
    <source>
        <dbReference type="Pfam" id="PF00479"/>
    </source>
</evidence>
<keyword evidence="3 7" id="KW-0313">Glucose metabolism</keyword>
<dbReference type="PROSITE" id="PS00069">
    <property type="entry name" value="G6P_DEHYDROGENASE"/>
    <property type="match status" value="1"/>
</dbReference>
<accession>A0AAW7X2T1</accession>
<evidence type="ECO:0000256" key="2">
    <source>
        <dbReference type="ARBA" id="ARBA00009975"/>
    </source>
</evidence>
<feature type="binding site" evidence="7">
    <location>
        <position position="171"/>
    </location>
    <ligand>
        <name>substrate</name>
    </ligand>
</feature>
<dbReference type="Gene3D" id="3.40.50.720">
    <property type="entry name" value="NAD(P)-binding Rossmann-like Domain"/>
    <property type="match status" value="1"/>
</dbReference>
<proteinExistence type="inferred from homology"/>
<feature type="binding site" evidence="7">
    <location>
        <position position="141"/>
    </location>
    <ligand>
        <name>NADP(+)</name>
        <dbReference type="ChEBI" id="CHEBI:58349"/>
    </ligand>
</feature>
<evidence type="ECO:0000313" key="10">
    <source>
        <dbReference type="EMBL" id="MDO6421953.1"/>
    </source>
</evidence>
<dbReference type="GO" id="GO:0004345">
    <property type="term" value="F:glucose-6-phosphate dehydrogenase activity"/>
    <property type="evidence" value="ECO:0007669"/>
    <property type="project" value="UniProtKB-UniRule"/>
</dbReference>
<dbReference type="PANTHER" id="PTHR23429:SF0">
    <property type="entry name" value="GLUCOSE-6-PHOSPHATE 1-DEHYDROGENASE"/>
    <property type="match status" value="1"/>
</dbReference>
<comment type="pathway">
    <text evidence="1 7">Carbohydrate degradation; pentose phosphate pathway; D-ribulose 5-phosphate from D-glucose 6-phosphate (oxidative stage): step 1/3.</text>
</comment>
<comment type="caution">
    <text evidence="7">Lacks conserved residue(s) required for the propagation of feature annotation.</text>
</comment>
<dbReference type="InterPro" id="IPR022675">
    <property type="entry name" value="G6P_DH_C"/>
</dbReference>
<evidence type="ECO:0000259" key="9">
    <source>
        <dbReference type="Pfam" id="PF02781"/>
    </source>
</evidence>
<dbReference type="PANTHER" id="PTHR23429">
    <property type="entry name" value="GLUCOSE-6-PHOSPHATE 1-DEHYDROGENASE G6PD"/>
    <property type="match status" value="1"/>
</dbReference>
<dbReference type="Gene3D" id="3.30.360.10">
    <property type="entry name" value="Dihydrodipicolinate Reductase, domain 2"/>
    <property type="match status" value="1"/>
</dbReference>
<protein>
    <recommendedName>
        <fullName evidence="7">Glucose-6-phosphate 1-dehydrogenase</fullName>
        <shortName evidence="7">G6PD</shortName>
        <ecNumber evidence="7">1.1.1.49</ecNumber>
    </recommendedName>
</protein>
<feature type="binding site" evidence="7">
    <location>
        <position position="175"/>
    </location>
    <ligand>
        <name>substrate</name>
    </ligand>
</feature>
<evidence type="ECO:0000256" key="1">
    <source>
        <dbReference type="ARBA" id="ARBA00004937"/>
    </source>
</evidence>
<dbReference type="AlphaFoldDB" id="A0AAW7X2T1"/>